<proteinExistence type="predicted"/>
<dbReference type="KEGG" id="vbh:CMV30_02555"/>
<name>A0A290QF03_9BACT</name>
<organism evidence="2 3">
    <name type="scientific">Nibricoccus aquaticus</name>
    <dbReference type="NCBI Taxonomy" id="2576891"/>
    <lineage>
        <taxon>Bacteria</taxon>
        <taxon>Pseudomonadati</taxon>
        <taxon>Verrucomicrobiota</taxon>
        <taxon>Opitutia</taxon>
        <taxon>Opitutales</taxon>
        <taxon>Opitutaceae</taxon>
        <taxon>Nibricoccus</taxon>
    </lineage>
</organism>
<reference evidence="2 3" key="1">
    <citation type="submission" date="2017-09" db="EMBL/GenBank/DDBJ databases">
        <title>Complete genome sequence of Verrucomicrobial strain HZ-65, isolated from freshwater.</title>
        <authorList>
            <person name="Choi A."/>
        </authorList>
    </citation>
    <scope>NUCLEOTIDE SEQUENCE [LARGE SCALE GENOMIC DNA]</scope>
    <source>
        <strain evidence="2 3">HZ-65</strain>
    </source>
</reference>
<accession>A0A290QF03</accession>
<keyword evidence="3" id="KW-1185">Reference proteome</keyword>
<protein>
    <submittedName>
        <fullName evidence="2">Uncharacterized protein</fullName>
    </submittedName>
</protein>
<evidence type="ECO:0000256" key="1">
    <source>
        <dbReference type="SAM" id="MobiDB-lite"/>
    </source>
</evidence>
<sequence>MPFFAPSRLCVSTFRQSTIPTSVLRSALCCPPSSLRVFALPLLPSFPPFRASALQRFRDKLPAVASAIFPSNSKTISAPHPSRLACASRSSNHTTCCSDRTRSNSGSYNAGSRDRTHAPT</sequence>
<feature type="compositionally biased region" description="Polar residues" evidence="1">
    <location>
        <begin position="88"/>
        <end position="110"/>
    </location>
</feature>
<evidence type="ECO:0000313" key="3">
    <source>
        <dbReference type="Proteomes" id="UP000217265"/>
    </source>
</evidence>
<dbReference type="EMBL" id="CP023344">
    <property type="protein sequence ID" value="ATC62931.1"/>
    <property type="molecule type" value="Genomic_DNA"/>
</dbReference>
<evidence type="ECO:0000313" key="2">
    <source>
        <dbReference type="EMBL" id="ATC62931.1"/>
    </source>
</evidence>
<feature type="region of interest" description="Disordered" evidence="1">
    <location>
        <begin position="85"/>
        <end position="120"/>
    </location>
</feature>
<gene>
    <name evidence="2" type="ORF">CMV30_02555</name>
</gene>
<dbReference type="AlphaFoldDB" id="A0A290QF03"/>
<dbReference type="Proteomes" id="UP000217265">
    <property type="component" value="Chromosome"/>
</dbReference>